<keyword evidence="7" id="KW-1015">Disulfide bond</keyword>
<dbReference type="FunFam" id="3.10.250.10:FF:000016">
    <property type="entry name" value="Scavenger receptor cysteine-rich protein type 12"/>
    <property type="match status" value="1"/>
</dbReference>
<keyword evidence="11" id="KW-1185">Reference proteome</keyword>
<dbReference type="Proteomes" id="UP000236333">
    <property type="component" value="Unassembled WGS sequence"/>
</dbReference>
<name>A0A2J7ZMN8_9CHLO</name>
<sequence length="78" mass="8013">MPDACSDDGFGSTEAAVVCRQLGYMAGGTAYRHGGGTGLILLDNVSCNAISTRLVQCSSNGWAINDCTHAKDVGVKCT</sequence>
<dbReference type="Pfam" id="PF00530">
    <property type="entry name" value="SRCR"/>
    <property type="match status" value="1"/>
</dbReference>
<evidence type="ECO:0000256" key="4">
    <source>
        <dbReference type="ARBA" id="ARBA00022737"/>
    </source>
</evidence>
<dbReference type="SUPFAM" id="SSF56487">
    <property type="entry name" value="SRCR-like"/>
    <property type="match status" value="1"/>
</dbReference>
<evidence type="ECO:0000256" key="1">
    <source>
        <dbReference type="ARBA" id="ARBA00004167"/>
    </source>
</evidence>
<comment type="caution">
    <text evidence="10">The sequence shown here is derived from an EMBL/GenBank/DDBJ whole genome shotgun (WGS) entry which is preliminary data.</text>
</comment>
<keyword evidence="8" id="KW-0325">Glycoprotein</keyword>
<keyword evidence="2" id="KW-0812">Transmembrane</keyword>
<evidence type="ECO:0000256" key="2">
    <source>
        <dbReference type="ARBA" id="ARBA00022692"/>
    </source>
</evidence>
<dbReference type="PANTHER" id="PTHR48071:SF28">
    <property type="entry name" value="SRCR DOMAIN-CONTAINING PROTEIN"/>
    <property type="match status" value="1"/>
</dbReference>
<keyword evidence="4" id="KW-0677">Repeat</keyword>
<feature type="domain" description="SRCR" evidence="9">
    <location>
        <begin position="1"/>
        <end position="78"/>
    </location>
</feature>
<dbReference type="PANTHER" id="PTHR48071">
    <property type="entry name" value="SRCR DOMAIN-CONTAINING PROTEIN"/>
    <property type="match status" value="1"/>
</dbReference>
<accession>A0A2J7ZMN8</accession>
<evidence type="ECO:0000313" key="10">
    <source>
        <dbReference type="EMBL" id="PNH01534.1"/>
    </source>
</evidence>
<evidence type="ECO:0000256" key="8">
    <source>
        <dbReference type="ARBA" id="ARBA00023180"/>
    </source>
</evidence>
<dbReference type="EMBL" id="PGGS01000866">
    <property type="protein sequence ID" value="PNH01534.1"/>
    <property type="molecule type" value="Genomic_DNA"/>
</dbReference>
<evidence type="ECO:0000256" key="5">
    <source>
        <dbReference type="ARBA" id="ARBA00022989"/>
    </source>
</evidence>
<gene>
    <name evidence="10" type="ORF">TSOC_012570</name>
</gene>
<evidence type="ECO:0000313" key="11">
    <source>
        <dbReference type="Proteomes" id="UP000236333"/>
    </source>
</evidence>
<feature type="non-terminal residue" evidence="10">
    <location>
        <position position="78"/>
    </location>
</feature>
<proteinExistence type="predicted"/>
<organism evidence="10 11">
    <name type="scientific">Tetrabaena socialis</name>
    <dbReference type="NCBI Taxonomy" id="47790"/>
    <lineage>
        <taxon>Eukaryota</taxon>
        <taxon>Viridiplantae</taxon>
        <taxon>Chlorophyta</taxon>
        <taxon>core chlorophytes</taxon>
        <taxon>Chlorophyceae</taxon>
        <taxon>CS clade</taxon>
        <taxon>Chlamydomonadales</taxon>
        <taxon>Tetrabaenaceae</taxon>
        <taxon>Tetrabaena</taxon>
    </lineage>
</organism>
<dbReference type="Gene3D" id="3.10.250.10">
    <property type="entry name" value="SRCR-like domain"/>
    <property type="match status" value="1"/>
</dbReference>
<keyword evidence="6" id="KW-0472">Membrane</keyword>
<protein>
    <submittedName>
        <fullName evidence="10">Lysyl oxidase 2</fullName>
    </submittedName>
</protein>
<dbReference type="OrthoDB" id="549235at2759"/>
<evidence type="ECO:0000256" key="6">
    <source>
        <dbReference type="ARBA" id="ARBA00023136"/>
    </source>
</evidence>
<evidence type="ECO:0000256" key="3">
    <source>
        <dbReference type="ARBA" id="ARBA00022729"/>
    </source>
</evidence>
<reference evidence="10 11" key="1">
    <citation type="journal article" date="2017" name="Mol. Biol. Evol.">
        <title>The 4-celled Tetrabaena socialis nuclear genome reveals the essential components for genetic control of cell number at the origin of multicellularity in the volvocine lineage.</title>
        <authorList>
            <person name="Featherston J."/>
            <person name="Arakaki Y."/>
            <person name="Hanschen E.R."/>
            <person name="Ferris P.J."/>
            <person name="Michod R.E."/>
            <person name="Olson B.J.S.C."/>
            <person name="Nozaki H."/>
            <person name="Durand P.M."/>
        </authorList>
    </citation>
    <scope>NUCLEOTIDE SEQUENCE [LARGE SCALE GENOMIC DNA]</scope>
    <source>
        <strain evidence="10 11">NIES-571</strain>
    </source>
</reference>
<dbReference type="AlphaFoldDB" id="A0A2J7ZMN8"/>
<dbReference type="GO" id="GO:0016020">
    <property type="term" value="C:membrane"/>
    <property type="evidence" value="ECO:0007669"/>
    <property type="project" value="UniProtKB-SubCell"/>
</dbReference>
<dbReference type="SMART" id="SM00202">
    <property type="entry name" value="SR"/>
    <property type="match status" value="1"/>
</dbReference>
<keyword evidence="5" id="KW-1133">Transmembrane helix</keyword>
<evidence type="ECO:0000259" key="9">
    <source>
        <dbReference type="PROSITE" id="PS50287"/>
    </source>
</evidence>
<dbReference type="PRINTS" id="PR00258">
    <property type="entry name" value="SPERACTRCPTR"/>
</dbReference>
<keyword evidence="3" id="KW-0732">Signal</keyword>
<dbReference type="InterPro" id="IPR001190">
    <property type="entry name" value="SRCR"/>
</dbReference>
<evidence type="ECO:0000256" key="7">
    <source>
        <dbReference type="ARBA" id="ARBA00023157"/>
    </source>
</evidence>
<dbReference type="PROSITE" id="PS50287">
    <property type="entry name" value="SRCR_2"/>
    <property type="match status" value="1"/>
</dbReference>
<dbReference type="InterPro" id="IPR036772">
    <property type="entry name" value="SRCR-like_dom_sf"/>
</dbReference>
<comment type="subcellular location">
    <subcellularLocation>
        <location evidence="1">Membrane</location>
        <topology evidence="1">Single-pass membrane protein</topology>
    </subcellularLocation>
</comment>